<sequence length="287" mass="31224">MKSLFFKGLAGAAATGTVATGGFLALQNANKPTDVKSRLVWEGHTVADVNRDGVWRAIYLAKKDGEGFSSFVSGSSKSEVGSKLKQECSSLLKVSASDSRYEDSYKKAKKWCLRPELTTIEMQFDFEDREFAAGDDDFKNLFALNKGSEDFVNAVKTSASDFSGTISLDTAYGKVKTWCESLKSKAPKGDDLKRANAWCTKPSETLNGLMDKQGFKPVPEDGWSSKFSSLKSSGTDSSLNSEIGATQDNEGSDKLKTWCTGKNLDTAKIHSLTDDLGKLKSRCFVSK</sequence>
<evidence type="ECO:0000313" key="2">
    <source>
        <dbReference type="EMBL" id="CBY92956.1"/>
    </source>
</evidence>
<organism evidence="2 3">
    <name type="scientific">Mycoplasma haemofelis (strain Langford 1)</name>
    <name type="common">Haemobartonella felis</name>
    <dbReference type="NCBI Taxonomy" id="941640"/>
    <lineage>
        <taxon>Bacteria</taxon>
        <taxon>Bacillati</taxon>
        <taxon>Mycoplasmatota</taxon>
        <taxon>Mollicutes</taxon>
        <taxon>Mycoplasmataceae</taxon>
        <taxon>Mycoplasma</taxon>
    </lineage>
</organism>
<gene>
    <name evidence="2" type="ordered locus">HF1_09480</name>
</gene>
<dbReference type="OrthoDB" id="9822284at2"/>
<accession>E8ZII5</accession>
<evidence type="ECO:0000313" key="3">
    <source>
        <dbReference type="Proteomes" id="UP000008637"/>
    </source>
</evidence>
<proteinExistence type="predicted"/>
<evidence type="ECO:0000256" key="1">
    <source>
        <dbReference type="SAM" id="MobiDB-lite"/>
    </source>
</evidence>
<dbReference type="AlphaFoldDB" id="E8ZII5"/>
<name>E8ZII5_MYCHL</name>
<protein>
    <submittedName>
        <fullName evidence="2">Uncharacterized protein</fullName>
    </submittedName>
</protein>
<dbReference type="HOGENOM" id="CLU_083871_0_0_14"/>
<dbReference type="EMBL" id="FR773153">
    <property type="protein sequence ID" value="CBY92956.1"/>
    <property type="molecule type" value="Genomic_DNA"/>
</dbReference>
<dbReference type="KEGG" id="mha:HF1_09480"/>
<feature type="region of interest" description="Disordered" evidence="1">
    <location>
        <begin position="226"/>
        <end position="252"/>
    </location>
</feature>
<feature type="compositionally biased region" description="Low complexity" evidence="1">
    <location>
        <begin position="226"/>
        <end position="241"/>
    </location>
</feature>
<keyword evidence="3" id="KW-1185">Reference proteome</keyword>
<reference evidence="2 3" key="1">
    <citation type="journal article" date="2011" name="J. Bacteriol.">
        <title>Complete genome sequence of Mycoplasma haemofelis, a hemotropic mycoplasma.</title>
        <authorList>
            <person name="Barker E.N."/>
            <person name="Helps C.R."/>
            <person name="Peters I.R."/>
            <person name="Darby A.C."/>
            <person name="Radford A.D."/>
            <person name="Tasker S."/>
        </authorList>
    </citation>
    <scope>NUCLEOTIDE SEQUENCE [LARGE SCALE GENOMIC DNA]</scope>
    <source>
        <strain evidence="2 3">Langford 1</strain>
    </source>
</reference>
<dbReference type="Proteomes" id="UP000008637">
    <property type="component" value="Chromosome"/>
</dbReference>